<name>A0A6H0V4P1_9BACT</name>
<evidence type="ECO:0000256" key="6">
    <source>
        <dbReference type="ARBA" id="ARBA00022989"/>
    </source>
</evidence>
<dbReference type="PANTHER" id="PTHR36838:SF3">
    <property type="entry name" value="TRANSPORTER AUXIN EFFLUX CARRIER EC FAMILY"/>
    <property type="match status" value="1"/>
</dbReference>
<feature type="transmembrane region" description="Helical" evidence="8">
    <location>
        <begin position="237"/>
        <end position="257"/>
    </location>
</feature>
<dbReference type="InterPro" id="IPR004776">
    <property type="entry name" value="Mem_transp_PIN-like"/>
</dbReference>
<gene>
    <name evidence="9" type="ORF">GOQ20_01915</name>
</gene>
<feature type="transmembrane region" description="Helical" evidence="8">
    <location>
        <begin position="119"/>
        <end position="142"/>
    </location>
</feature>
<accession>A0A6H0V4P1</accession>
<feature type="transmembrane region" description="Helical" evidence="8">
    <location>
        <begin position="6"/>
        <end position="24"/>
    </location>
</feature>
<protein>
    <submittedName>
        <fullName evidence="9">Malate permease</fullName>
    </submittedName>
</protein>
<organism evidence="9 10">
    <name type="scientific">Mycoplasmopsis gallinacea</name>
    <dbReference type="NCBI Taxonomy" id="29556"/>
    <lineage>
        <taxon>Bacteria</taxon>
        <taxon>Bacillati</taxon>
        <taxon>Mycoplasmatota</taxon>
        <taxon>Mycoplasmoidales</taxon>
        <taxon>Metamycoplasmataceae</taxon>
        <taxon>Mycoplasmopsis</taxon>
    </lineage>
</organism>
<feature type="transmembrane region" description="Helical" evidence="8">
    <location>
        <begin position="302"/>
        <end position="323"/>
    </location>
</feature>
<evidence type="ECO:0000256" key="3">
    <source>
        <dbReference type="ARBA" id="ARBA00022448"/>
    </source>
</evidence>
<feature type="transmembrane region" description="Helical" evidence="8">
    <location>
        <begin position="269"/>
        <end position="290"/>
    </location>
</feature>
<dbReference type="Gene3D" id="1.20.1530.20">
    <property type="match status" value="1"/>
</dbReference>
<dbReference type="GO" id="GO:0055085">
    <property type="term" value="P:transmembrane transport"/>
    <property type="evidence" value="ECO:0007669"/>
    <property type="project" value="InterPro"/>
</dbReference>
<keyword evidence="3" id="KW-0813">Transport</keyword>
<proteinExistence type="inferred from homology"/>
<evidence type="ECO:0000256" key="5">
    <source>
        <dbReference type="ARBA" id="ARBA00022692"/>
    </source>
</evidence>
<reference evidence="9 10" key="1">
    <citation type="submission" date="2019-12" db="EMBL/GenBank/DDBJ databases">
        <title>Sequencing and analysis of the whole genome of Mycoplasma gallinaceum strain Peacock20181011.</title>
        <authorList>
            <person name="Liu X."/>
            <person name="Qin Z."/>
            <person name="Xu H."/>
        </authorList>
    </citation>
    <scope>NUCLEOTIDE SEQUENCE [LARGE SCALE GENOMIC DNA]</scope>
    <source>
        <strain evidence="9 10">Peacock20181011</strain>
    </source>
</reference>
<dbReference type="GO" id="GO:0005886">
    <property type="term" value="C:plasma membrane"/>
    <property type="evidence" value="ECO:0007669"/>
    <property type="project" value="UniProtKB-SubCell"/>
</dbReference>
<evidence type="ECO:0000256" key="8">
    <source>
        <dbReference type="SAM" id="Phobius"/>
    </source>
</evidence>
<keyword evidence="5 8" id="KW-0812">Transmembrane</keyword>
<evidence type="ECO:0000256" key="2">
    <source>
        <dbReference type="ARBA" id="ARBA00010145"/>
    </source>
</evidence>
<feature type="transmembrane region" description="Helical" evidence="8">
    <location>
        <begin position="36"/>
        <end position="55"/>
    </location>
</feature>
<feature type="transmembrane region" description="Helical" evidence="8">
    <location>
        <begin position="185"/>
        <end position="206"/>
    </location>
</feature>
<keyword evidence="7 8" id="KW-0472">Membrane</keyword>
<dbReference type="Proteomes" id="UP000503310">
    <property type="component" value="Chromosome"/>
</dbReference>
<comment type="subcellular location">
    <subcellularLocation>
        <location evidence="1">Cell membrane</location>
        <topology evidence="1">Multi-pass membrane protein</topology>
    </subcellularLocation>
</comment>
<evidence type="ECO:0000256" key="4">
    <source>
        <dbReference type="ARBA" id="ARBA00022475"/>
    </source>
</evidence>
<feature type="transmembrane region" description="Helical" evidence="8">
    <location>
        <begin position="335"/>
        <end position="358"/>
    </location>
</feature>
<dbReference type="EMBL" id="CP047225">
    <property type="protein sequence ID" value="QIW62669.1"/>
    <property type="molecule type" value="Genomic_DNA"/>
</dbReference>
<evidence type="ECO:0000313" key="9">
    <source>
        <dbReference type="EMBL" id="QIW62669.1"/>
    </source>
</evidence>
<sequence>MSNSQLWGAILSTILIVALGFTLVKIKVFKAEWKGVLNAIVLKVALPALAISGFMKTATIKELQEQGVVLGISVAFYAILCLIAFVWVNYSNKKVSSKITDNSIVQTIGGENVSQGKALVIWMMLIFGSTTFFGLPIIKSVYNSGVAAANIWSIPYRVFLYSYCFMLMAGLKFDRANITKSLKTALLNPIVIATFVGLVCYLSGLIPAKFFQGANEKGKIVAWFDLSVTAPWLHKPFTYLSGLASPLVWLSIGMTLATSNLASAAKNKWVWIFAVLKLVALPAMVFGVFWALNAGALVTKAVAASMVIFAAVPPATVVIAYAMQYKNNEQFAAECSALTTLLAIVAIPFWIFLCEVAFR</sequence>
<evidence type="ECO:0000256" key="1">
    <source>
        <dbReference type="ARBA" id="ARBA00004651"/>
    </source>
</evidence>
<keyword evidence="4" id="KW-1003">Cell membrane</keyword>
<keyword evidence="6 8" id="KW-1133">Transmembrane helix</keyword>
<dbReference type="AlphaFoldDB" id="A0A6H0V4P1"/>
<dbReference type="InterPro" id="IPR038770">
    <property type="entry name" value="Na+/solute_symporter_sf"/>
</dbReference>
<dbReference type="Pfam" id="PF03547">
    <property type="entry name" value="Mem_trans"/>
    <property type="match status" value="2"/>
</dbReference>
<feature type="transmembrane region" description="Helical" evidence="8">
    <location>
        <begin position="67"/>
        <end position="88"/>
    </location>
</feature>
<dbReference type="PANTHER" id="PTHR36838">
    <property type="entry name" value="AUXIN EFFLUX CARRIER FAMILY PROTEIN"/>
    <property type="match status" value="1"/>
</dbReference>
<feature type="transmembrane region" description="Helical" evidence="8">
    <location>
        <begin position="154"/>
        <end position="173"/>
    </location>
</feature>
<evidence type="ECO:0000313" key="10">
    <source>
        <dbReference type="Proteomes" id="UP000503310"/>
    </source>
</evidence>
<comment type="similarity">
    <text evidence="2">Belongs to the auxin efflux carrier (TC 2.A.69) family.</text>
</comment>
<evidence type="ECO:0000256" key="7">
    <source>
        <dbReference type="ARBA" id="ARBA00023136"/>
    </source>
</evidence>